<dbReference type="AlphaFoldDB" id="A0A0L0FH12"/>
<feature type="region of interest" description="Disordered" evidence="1">
    <location>
        <begin position="115"/>
        <end position="162"/>
    </location>
</feature>
<protein>
    <submittedName>
        <fullName evidence="2">Uncharacterized protein</fullName>
    </submittedName>
</protein>
<evidence type="ECO:0000256" key="1">
    <source>
        <dbReference type="SAM" id="MobiDB-lite"/>
    </source>
</evidence>
<feature type="compositionally biased region" description="Polar residues" evidence="1">
    <location>
        <begin position="51"/>
        <end position="75"/>
    </location>
</feature>
<feature type="compositionally biased region" description="Polar residues" evidence="1">
    <location>
        <begin position="121"/>
        <end position="157"/>
    </location>
</feature>
<evidence type="ECO:0000313" key="3">
    <source>
        <dbReference type="Proteomes" id="UP000054560"/>
    </source>
</evidence>
<gene>
    <name evidence="2" type="ORF">SARC_11446</name>
</gene>
<keyword evidence="3" id="KW-1185">Reference proteome</keyword>
<sequence>MYLCPIMPFSIRNQQQATLDALYAWILEEDEAVDMSAMAEHLEMVKETNERNLSNDQTSNRSKLSNASRMNSANSIPAPMNIHDEKEEHSRTVSGIDWSLPAVKNTTVTATRYGQYKKYPTSPTNDKINNQTGDRSRPSNTSKWNCTNSTPSPSNIQVDKKEYSRTDSGIEWSLPAVENKTATPIRYGLCKKYPASPTNGRIDDLATNSKLYRRVSSMQMPISVTARTLCRRARSSDVKISPKSDAGGILRMNCNDITPMRNKKSANSPTSAANFGDSTGRSLLCHRQPAYPLASPADFNPMRPASLSEMRSSADKKVTVSQEISAHHKDGKSGFLRQFSMPGLRRGGAPGKHTKSFRILEVEKGAPGKHTKPSRIVEAEKAPSFAGMDRQIVMIKRTNSIESSSPDIFEFGADFDSPLAAVAVDCLVDGVRVNTRASKLVGKAIHNMENERRMFNRAYS</sequence>
<reference evidence="2 3" key="1">
    <citation type="submission" date="2011-02" db="EMBL/GenBank/DDBJ databases">
        <title>The Genome Sequence of Sphaeroforma arctica JP610.</title>
        <authorList>
            <consortium name="The Broad Institute Genome Sequencing Platform"/>
            <person name="Russ C."/>
            <person name="Cuomo C."/>
            <person name="Young S.K."/>
            <person name="Zeng Q."/>
            <person name="Gargeya S."/>
            <person name="Alvarado L."/>
            <person name="Berlin A."/>
            <person name="Chapman S.B."/>
            <person name="Chen Z."/>
            <person name="Freedman E."/>
            <person name="Gellesch M."/>
            <person name="Goldberg J."/>
            <person name="Griggs A."/>
            <person name="Gujja S."/>
            <person name="Heilman E."/>
            <person name="Heiman D."/>
            <person name="Howarth C."/>
            <person name="Mehta T."/>
            <person name="Neiman D."/>
            <person name="Pearson M."/>
            <person name="Roberts A."/>
            <person name="Saif S."/>
            <person name="Shea T."/>
            <person name="Shenoy N."/>
            <person name="Sisk P."/>
            <person name="Stolte C."/>
            <person name="Sykes S."/>
            <person name="White J."/>
            <person name="Yandava C."/>
            <person name="Burger G."/>
            <person name="Gray M.W."/>
            <person name="Holland P.W.H."/>
            <person name="King N."/>
            <person name="Lang F.B.F."/>
            <person name="Roger A.J."/>
            <person name="Ruiz-Trillo I."/>
            <person name="Haas B."/>
            <person name="Nusbaum C."/>
            <person name="Birren B."/>
        </authorList>
    </citation>
    <scope>NUCLEOTIDE SEQUENCE [LARGE SCALE GENOMIC DNA]</scope>
    <source>
        <strain evidence="2 3">JP610</strain>
    </source>
</reference>
<dbReference type="EMBL" id="KQ243288">
    <property type="protein sequence ID" value="KNC76040.1"/>
    <property type="molecule type" value="Genomic_DNA"/>
</dbReference>
<name>A0A0L0FH12_9EUKA</name>
<organism evidence="2 3">
    <name type="scientific">Sphaeroforma arctica JP610</name>
    <dbReference type="NCBI Taxonomy" id="667725"/>
    <lineage>
        <taxon>Eukaryota</taxon>
        <taxon>Ichthyosporea</taxon>
        <taxon>Ichthyophonida</taxon>
        <taxon>Sphaeroforma</taxon>
    </lineage>
</organism>
<dbReference type="Proteomes" id="UP000054560">
    <property type="component" value="Unassembled WGS sequence"/>
</dbReference>
<evidence type="ECO:0000313" key="2">
    <source>
        <dbReference type="EMBL" id="KNC76040.1"/>
    </source>
</evidence>
<dbReference type="RefSeq" id="XP_014149942.1">
    <property type="nucleotide sequence ID" value="XM_014294467.1"/>
</dbReference>
<feature type="region of interest" description="Disordered" evidence="1">
    <location>
        <begin position="48"/>
        <end position="89"/>
    </location>
</feature>
<dbReference type="GeneID" id="25911950"/>
<accession>A0A0L0FH12</accession>
<proteinExistence type="predicted"/>